<protein>
    <recommendedName>
        <fullName evidence="2">DUF4328 domain-containing protein</fullName>
    </recommendedName>
</protein>
<dbReference type="InterPro" id="IPR025565">
    <property type="entry name" value="DUF4328"/>
</dbReference>
<keyword evidence="4" id="KW-1185">Reference proteome</keyword>
<sequence length="249" mass="27372">MTSTPTPPPAGWYRAPDGSSATWWWDGGQWTQPQPQQQPGRQAGTHSLARLATATQVLLVVCGVLSIITIGIETFGIGAVNSYLDGHGVAVDMLTVYDQSRLVLTILSGVSLLATGVLWVIWQYRAAKQVAGLTRRSAGWHAGSWFVPVVSLWFPYQDISDLWRVGGRVRPPWQVTWWVLWLVSSGVTQISSRIYLAAEELEQLRNAMWVSILGESLLLAATPLAWLIVRGITQGILERSSVPARMLAV</sequence>
<reference evidence="3 4" key="1">
    <citation type="submission" date="2022-12" db="EMBL/GenBank/DDBJ databases">
        <title>Microbacterium terricola strain KV-448 chromosome, complete genome.</title>
        <authorList>
            <person name="Oshima T."/>
            <person name="Moriya T."/>
            <person name="Bessho Y."/>
        </authorList>
    </citation>
    <scope>NUCLEOTIDE SEQUENCE [LARGE SCALE GENOMIC DNA]</scope>
    <source>
        <strain evidence="3 4">KV-448</strain>
    </source>
</reference>
<feature type="transmembrane region" description="Helical" evidence="1">
    <location>
        <begin position="57"/>
        <end position="80"/>
    </location>
</feature>
<dbReference type="Proteomes" id="UP001317779">
    <property type="component" value="Chromosome"/>
</dbReference>
<keyword evidence="1" id="KW-1133">Transmembrane helix</keyword>
<feature type="transmembrane region" description="Helical" evidence="1">
    <location>
        <begin position="100"/>
        <end position="122"/>
    </location>
</feature>
<proteinExistence type="predicted"/>
<name>A0ABM8E1V0_9MICO</name>
<feature type="transmembrane region" description="Helical" evidence="1">
    <location>
        <begin position="176"/>
        <end position="196"/>
    </location>
</feature>
<dbReference type="Pfam" id="PF14219">
    <property type="entry name" value="DUF4328"/>
    <property type="match status" value="1"/>
</dbReference>
<feature type="domain" description="DUF4328" evidence="2">
    <location>
        <begin position="94"/>
        <end position="234"/>
    </location>
</feature>
<keyword evidence="1" id="KW-0472">Membrane</keyword>
<dbReference type="RefSeq" id="WP_263797494.1">
    <property type="nucleotide sequence ID" value="NZ_AP027141.1"/>
</dbReference>
<gene>
    <name evidence="3" type="ORF">Microterr_25840</name>
</gene>
<evidence type="ECO:0000313" key="4">
    <source>
        <dbReference type="Proteomes" id="UP001317779"/>
    </source>
</evidence>
<evidence type="ECO:0000256" key="1">
    <source>
        <dbReference type="SAM" id="Phobius"/>
    </source>
</evidence>
<evidence type="ECO:0000313" key="3">
    <source>
        <dbReference type="EMBL" id="BDV31924.1"/>
    </source>
</evidence>
<feature type="transmembrane region" description="Helical" evidence="1">
    <location>
        <begin position="208"/>
        <end position="229"/>
    </location>
</feature>
<accession>A0ABM8E1V0</accession>
<dbReference type="EMBL" id="AP027141">
    <property type="protein sequence ID" value="BDV31924.1"/>
    <property type="molecule type" value="Genomic_DNA"/>
</dbReference>
<organism evidence="3 4">
    <name type="scientific">Microbacterium terricola</name>
    <dbReference type="NCBI Taxonomy" id="344163"/>
    <lineage>
        <taxon>Bacteria</taxon>
        <taxon>Bacillati</taxon>
        <taxon>Actinomycetota</taxon>
        <taxon>Actinomycetes</taxon>
        <taxon>Micrococcales</taxon>
        <taxon>Microbacteriaceae</taxon>
        <taxon>Microbacterium</taxon>
    </lineage>
</organism>
<evidence type="ECO:0000259" key="2">
    <source>
        <dbReference type="Pfam" id="PF14219"/>
    </source>
</evidence>
<keyword evidence="1" id="KW-0812">Transmembrane</keyword>